<sequence length="306" mass="34195">MFYRCKILNVNFPSSMSLGTFVKHLPFSKPKTSFPPQRLNFKSVTTTTTCVTRSSSYFETLNSRQKDQIHLYVDALLQWNQKMNLTAVNEVNEVMERHIEDSLAIIPPIQSSYISSCNKSFDNLRIVDVGSGAGLPGLVLAVACPGWEVTLVESMNKRCLFLEHAASLIGLSNVQVVRERAEKLGQDSNFRERFDVAVARAVAEMKVLAEYCLPLVRVGGLFVAAKGHNPQDEVKSAERATKLMGASVLQLCSGIFYHISHPKKISHISVLALSVVYYVISACERVGYDMFPPQRINVFKFFHILG</sequence>
<dbReference type="Gene3D" id="3.40.50.150">
    <property type="entry name" value="Vaccinia Virus protein VP39"/>
    <property type="match status" value="1"/>
</dbReference>
<reference evidence="6 7" key="1">
    <citation type="journal article" date="2021" name="Plant Biotechnol. J.">
        <title>Multi-omics assisted identification of the key and species-specific regulatory components of drought-tolerant mechanisms in Gossypium stocksii.</title>
        <authorList>
            <person name="Yu D."/>
            <person name="Ke L."/>
            <person name="Zhang D."/>
            <person name="Wu Y."/>
            <person name="Sun Y."/>
            <person name="Mei J."/>
            <person name="Sun J."/>
            <person name="Sun Y."/>
        </authorList>
    </citation>
    <scope>NUCLEOTIDE SEQUENCE [LARGE SCALE GENOMIC DNA]</scope>
    <source>
        <strain evidence="7">cv. E1</strain>
        <tissue evidence="6">Leaf</tissue>
    </source>
</reference>
<dbReference type="EMBL" id="JAIQCV010000012">
    <property type="protein sequence ID" value="KAH1037910.1"/>
    <property type="molecule type" value="Genomic_DNA"/>
</dbReference>
<evidence type="ECO:0000256" key="2">
    <source>
        <dbReference type="ARBA" id="ARBA00022552"/>
    </source>
</evidence>
<dbReference type="SUPFAM" id="SSF53335">
    <property type="entry name" value="S-adenosyl-L-methionine-dependent methyltransferases"/>
    <property type="match status" value="1"/>
</dbReference>
<dbReference type="CDD" id="cd02440">
    <property type="entry name" value="AdoMet_MTases"/>
    <property type="match status" value="1"/>
</dbReference>
<evidence type="ECO:0008006" key="8">
    <source>
        <dbReference type="Google" id="ProtNLM"/>
    </source>
</evidence>
<dbReference type="OrthoDB" id="784548at2759"/>
<keyword evidence="2" id="KW-0698">rRNA processing</keyword>
<dbReference type="InterPro" id="IPR029063">
    <property type="entry name" value="SAM-dependent_MTases_sf"/>
</dbReference>
<dbReference type="Pfam" id="PF02527">
    <property type="entry name" value="GidB"/>
    <property type="match status" value="1"/>
</dbReference>
<dbReference type="FunFam" id="3.40.50.150:FF:000041">
    <property type="entry name" value="Ribosomal RNA small subunit methyltransferase G"/>
    <property type="match status" value="1"/>
</dbReference>
<keyword evidence="3" id="KW-0489">Methyltransferase</keyword>
<dbReference type="Proteomes" id="UP000828251">
    <property type="component" value="Unassembled WGS sequence"/>
</dbReference>
<protein>
    <recommendedName>
        <fullName evidence="8">Ribosomal RNA small subunit methyltransferase G</fullName>
    </recommendedName>
</protein>
<dbReference type="AlphaFoldDB" id="A0A9D3UCD7"/>
<evidence type="ECO:0000256" key="3">
    <source>
        <dbReference type="ARBA" id="ARBA00022603"/>
    </source>
</evidence>
<comment type="caution">
    <text evidence="6">The sequence shown here is derived from an EMBL/GenBank/DDBJ whole genome shotgun (WGS) entry which is preliminary data.</text>
</comment>
<proteinExistence type="inferred from homology"/>
<dbReference type="NCBIfam" id="TIGR00138">
    <property type="entry name" value="rsmG_gidB"/>
    <property type="match status" value="1"/>
</dbReference>
<gene>
    <name evidence="6" type="ORF">J1N35_039653</name>
</gene>
<evidence type="ECO:0000256" key="1">
    <source>
        <dbReference type="ARBA" id="ARBA00022490"/>
    </source>
</evidence>
<evidence type="ECO:0000256" key="4">
    <source>
        <dbReference type="ARBA" id="ARBA00022679"/>
    </source>
</evidence>
<dbReference type="HAMAP" id="MF_00074">
    <property type="entry name" value="16SrRNA_methyltr_G"/>
    <property type="match status" value="1"/>
</dbReference>
<organism evidence="6 7">
    <name type="scientific">Gossypium stocksii</name>
    <dbReference type="NCBI Taxonomy" id="47602"/>
    <lineage>
        <taxon>Eukaryota</taxon>
        <taxon>Viridiplantae</taxon>
        <taxon>Streptophyta</taxon>
        <taxon>Embryophyta</taxon>
        <taxon>Tracheophyta</taxon>
        <taxon>Spermatophyta</taxon>
        <taxon>Magnoliopsida</taxon>
        <taxon>eudicotyledons</taxon>
        <taxon>Gunneridae</taxon>
        <taxon>Pentapetalae</taxon>
        <taxon>rosids</taxon>
        <taxon>malvids</taxon>
        <taxon>Malvales</taxon>
        <taxon>Malvaceae</taxon>
        <taxon>Malvoideae</taxon>
        <taxon>Gossypium</taxon>
    </lineage>
</organism>
<dbReference type="PANTHER" id="PTHR31760">
    <property type="entry name" value="S-ADENOSYL-L-METHIONINE-DEPENDENT METHYLTRANSFERASES SUPERFAMILY PROTEIN"/>
    <property type="match status" value="1"/>
</dbReference>
<keyword evidence="5" id="KW-0949">S-adenosyl-L-methionine</keyword>
<evidence type="ECO:0000313" key="7">
    <source>
        <dbReference type="Proteomes" id="UP000828251"/>
    </source>
</evidence>
<dbReference type="GO" id="GO:0005829">
    <property type="term" value="C:cytosol"/>
    <property type="evidence" value="ECO:0007669"/>
    <property type="project" value="TreeGrafter"/>
</dbReference>
<dbReference type="InterPro" id="IPR003682">
    <property type="entry name" value="rRNA_ssu_MeTfrase_G"/>
</dbReference>
<dbReference type="GO" id="GO:0070043">
    <property type="term" value="F:rRNA (guanine-N7-)-methyltransferase activity"/>
    <property type="evidence" value="ECO:0007669"/>
    <property type="project" value="TreeGrafter"/>
</dbReference>
<dbReference type="PANTHER" id="PTHR31760:SF0">
    <property type="entry name" value="S-ADENOSYL-L-METHIONINE-DEPENDENT METHYLTRANSFERASES SUPERFAMILY PROTEIN"/>
    <property type="match status" value="1"/>
</dbReference>
<name>A0A9D3UCD7_9ROSI</name>
<keyword evidence="1" id="KW-0963">Cytoplasm</keyword>
<evidence type="ECO:0000313" key="6">
    <source>
        <dbReference type="EMBL" id="KAH1037910.1"/>
    </source>
</evidence>
<keyword evidence="7" id="KW-1185">Reference proteome</keyword>
<accession>A0A9D3UCD7</accession>
<keyword evidence="4" id="KW-0808">Transferase</keyword>
<evidence type="ECO:0000256" key="5">
    <source>
        <dbReference type="ARBA" id="ARBA00022691"/>
    </source>
</evidence>